<dbReference type="InterPro" id="IPR002197">
    <property type="entry name" value="HTH_Fis"/>
</dbReference>
<reference evidence="10 11" key="1">
    <citation type="submission" date="2022-06" db="EMBL/GenBank/DDBJ databases">
        <title>Endosaccharibacter gen. nov., sp. nov., endophytic bacteria isolated from sugarcane.</title>
        <authorList>
            <person name="Pitiwittayakul N."/>
            <person name="Yukphan P."/>
            <person name="Charoenyingcharoen P."/>
            <person name="Tanasupawat S."/>
        </authorList>
    </citation>
    <scope>NUCLEOTIDE SEQUENCE [LARGE SCALE GENOMIC DNA]</scope>
    <source>
        <strain evidence="10 11">KSS8</strain>
    </source>
</reference>
<keyword evidence="3" id="KW-0902">Two-component regulatory system</keyword>
<dbReference type="Pfam" id="PF25601">
    <property type="entry name" value="AAA_lid_14"/>
    <property type="match status" value="1"/>
</dbReference>
<dbReference type="PANTHER" id="PTHR32071">
    <property type="entry name" value="TRANSCRIPTIONAL REGULATORY PROTEIN"/>
    <property type="match status" value="1"/>
</dbReference>
<keyword evidence="5" id="KW-0238">DNA-binding</keyword>
<dbReference type="Gene3D" id="1.10.10.60">
    <property type="entry name" value="Homeodomain-like"/>
    <property type="match status" value="1"/>
</dbReference>
<dbReference type="SUPFAM" id="SSF52540">
    <property type="entry name" value="P-loop containing nucleoside triphosphate hydrolases"/>
    <property type="match status" value="1"/>
</dbReference>
<evidence type="ECO:0000256" key="6">
    <source>
        <dbReference type="ARBA" id="ARBA00023159"/>
    </source>
</evidence>
<dbReference type="PROSITE" id="PS00688">
    <property type="entry name" value="SIGMA54_INTERACT_3"/>
    <property type="match status" value="1"/>
</dbReference>
<dbReference type="PROSITE" id="PS50045">
    <property type="entry name" value="SIGMA54_INTERACT_4"/>
    <property type="match status" value="1"/>
</dbReference>
<dbReference type="InterPro" id="IPR009057">
    <property type="entry name" value="Homeodomain-like_sf"/>
</dbReference>
<dbReference type="CDD" id="cd00009">
    <property type="entry name" value="AAA"/>
    <property type="match status" value="1"/>
</dbReference>
<keyword evidence="11" id="KW-1185">Reference proteome</keyword>
<evidence type="ECO:0000256" key="8">
    <source>
        <dbReference type="SAM" id="MobiDB-lite"/>
    </source>
</evidence>
<dbReference type="EMBL" id="JAMSKV010000002">
    <property type="protein sequence ID" value="MCQ8277403.1"/>
    <property type="molecule type" value="Genomic_DNA"/>
</dbReference>
<keyword evidence="2" id="KW-0067">ATP-binding</keyword>
<evidence type="ECO:0000259" key="9">
    <source>
        <dbReference type="PROSITE" id="PS50045"/>
    </source>
</evidence>
<keyword evidence="1" id="KW-0547">Nucleotide-binding</keyword>
<dbReference type="InterPro" id="IPR027417">
    <property type="entry name" value="P-loop_NTPase"/>
</dbReference>
<dbReference type="SMART" id="SM00382">
    <property type="entry name" value="AAA"/>
    <property type="match status" value="1"/>
</dbReference>
<dbReference type="InterPro" id="IPR025944">
    <property type="entry name" value="Sigma_54_int_dom_CS"/>
</dbReference>
<dbReference type="Gene3D" id="3.40.50.300">
    <property type="entry name" value="P-loop containing nucleotide triphosphate hydrolases"/>
    <property type="match status" value="1"/>
</dbReference>
<comment type="caution">
    <text evidence="10">The sequence shown here is derived from an EMBL/GenBank/DDBJ whole genome shotgun (WGS) entry which is preliminary data.</text>
</comment>
<dbReference type="PROSITE" id="PS00676">
    <property type="entry name" value="SIGMA54_INTERACT_2"/>
    <property type="match status" value="1"/>
</dbReference>
<dbReference type="InterPro" id="IPR025943">
    <property type="entry name" value="Sigma_54_int_dom_ATP-bd_2"/>
</dbReference>
<evidence type="ECO:0000313" key="11">
    <source>
        <dbReference type="Proteomes" id="UP001524587"/>
    </source>
</evidence>
<keyword evidence="6" id="KW-0010">Activator</keyword>
<gene>
    <name evidence="10" type="primary">pspF</name>
    <name evidence="10" type="ORF">NFI95_02925</name>
</gene>
<dbReference type="NCBIfam" id="TIGR02974">
    <property type="entry name" value="phageshock_pspF"/>
    <property type="match status" value="1"/>
</dbReference>
<organism evidence="10 11">
    <name type="scientific">Endosaccharibacter trunci</name>
    <dbReference type="NCBI Taxonomy" id="2812733"/>
    <lineage>
        <taxon>Bacteria</taxon>
        <taxon>Pseudomonadati</taxon>
        <taxon>Pseudomonadota</taxon>
        <taxon>Alphaproteobacteria</taxon>
        <taxon>Acetobacterales</taxon>
        <taxon>Acetobacteraceae</taxon>
        <taxon>Endosaccharibacter</taxon>
    </lineage>
</organism>
<keyword evidence="4" id="KW-0805">Transcription regulation</keyword>
<dbReference type="InterPro" id="IPR014317">
    <property type="entry name" value="Transcription_activator_PspF"/>
</dbReference>
<accession>A0ABT1W3U2</accession>
<dbReference type="SUPFAM" id="SSF46689">
    <property type="entry name" value="Homeodomain-like"/>
    <property type="match status" value="1"/>
</dbReference>
<evidence type="ECO:0000256" key="2">
    <source>
        <dbReference type="ARBA" id="ARBA00022840"/>
    </source>
</evidence>
<dbReference type="InterPro" id="IPR003593">
    <property type="entry name" value="AAA+_ATPase"/>
</dbReference>
<evidence type="ECO:0000256" key="7">
    <source>
        <dbReference type="ARBA" id="ARBA00023163"/>
    </source>
</evidence>
<feature type="compositionally biased region" description="Polar residues" evidence="8">
    <location>
        <begin position="366"/>
        <end position="375"/>
    </location>
</feature>
<dbReference type="PANTHER" id="PTHR32071:SF38">
    <property type="entry name" value="PSP OPERON TRANSCRIPTIONAL ACTIVATOR"/>
    <property type="match status" value="1"/>
</dbReference>
<dbReference type="InterPro" id="IPR058031">
    <property type="entry name" value="AAA_lid_NorR"/>
</dbReference>
<keyword evidence="7" id="KW-0804">Transcription</keyword>
<proteinExistence type="predicted"/>
<protein>
    <submittedName>
        <fullName evidence="10">Phage shock protein operon transcriptional activator</fullName>
    </submittedName>
</protein>
<dbReference type="Pfam" id="PF02954">
    <property type="entry name" value="HTH_8"/>
    <property type="match status" value="1"/>
</dbReference>
<evidence type="ECO:0000256" key="1">
    <source>
        <dbReference type="ARBA" id="ARBA00022741"/>
    </source>
</evidence>
<dbReference type="Proteomes" id="UP001524587">
    <property type="component" value="Unassembled WGS sequence"/>
</dbReference>
<dbReference type="Pfam" id="PF00158">
    <property type="entry name" value="Sigma54_activat"/>
    <property type="match status" value="1"/>
</dbReference>
<evidence type="ECO:0000313" key="10">
    <source>
        <dbReference type="EMBL" id="MCQ8277403.1"/>
    </source>
</evidence>
<feature type="region of interest" description="Disordered" evidence="8">
    <location>
        <begin position="352"/>
        <end position="375"/>
    </location>
</feature>
<evidence type="ECO:0000256" key="5">
    <source>
        <dbReference type="ARBA" id="ARBA00023125"/>
    </source>
</evidence>
<evidence type="ECO:0000256" key="3">
    <source>
        <dbReference type="ARBA" id="ARBA00023012"/>
    </source>
</evidence>
<feature type="region of interest" description="Disordered" evidence="8">
    <location>
        <begin position="279"/>
        <end position="302"/>
    </location>
</feature>
<dbReference type="InterPro" id="IPR002078">
    <property type="entry name" value="Sigma_54_int"/>
</dbReference>
<sequence>MARSPSPNSETTTPIGEAPRFLAMLAHISIAAPLNRPVLVIGERGTGKELVASRLAFLSQRWDRPFIKLNCAVLSEALLDSELFGHEAGSFTGAGKRRAGRFELADGGTLFLDEIATASMAVQEKLLRVIEYGTFERVGGNEPQHVDVRVVAATHADLPSLVRAGRFRADLLDRLAFDVVPVPPLRERQEDIPLLAGHFAVRMTRELGRELFAGFAPEAMAVLKSHDWPGNVRELRNVIERSVYRMEHPNKPLVRVVLDPFPALGAGLSVPTRAEQAPVAAAPSLPAPSPSPSANGSKPVSGNFEALTRDFEQRLLRDALESSRFNQRNAAKALGLTYYQFRHHLKVHNLLNRPGRDRADGDQLAEASTVTGLDT</sequence>
<feature type="domain" description="Sigma-54 factor interaction" evidence="9">
    <location>
        <begin position="14"/>
        <end position="244"/>
    </location>
</feature>
<evidence type="ECO:0000256" key="4">
    <source>
        <dbReference type="ARBA" id="ARBA00023015"/>
    </source>
</evidence>
<name>A0ABT1W3U2_9PROT</name>
<dbReference type="Gene3D" id="1.10.8.60">
    <property type="match status" value="1"/>
</dbReference>